<dbReference type="OrthoDB" id="5877007at2759"/>
<gene>
    <name evidence="2" type="ORF">Tcan_11615</name>
</gene>
<sequence>MNQEDISIDVARCVLVICLPSSLQEESDDAFKEAIYEMLEKTFSVDKEAVEQVLRFPRLDPTSEEFGCKCVIMFRSRMLKHRVIAQKSKLDAPTEVVSILDIPKELVEPEEDLELADESTCDDDVQPGKESASPASPDSQHENIAVGCDASNNAFEADGGGPKLRNDPAVDHPAVGSEQAAAVGGVLSAKCIQRCDPEEDATVSLNDVFIVDAAGSVDSDGKEEHDSAVENTHKGTEDSTGTEGCGSVGAEIEPEKAETSCAESRITASTPKTSHAKESTKTTESGELVNLPPLCKCDKHVDRHFMTLPIEWSGAPEFQWKIVNKPEDGSTLIIENAMPSDMQNPWLYTLIIRAERVITNFRRPLGDELLNDTIGSINLLYPDDHGILSSTINYLVYLRTPKNRRLKIYLPQTPSMRQNKDELQSRLGRIREPNDSMRQLALKPLDEDIDEEQIRTVAFKHFPVETVEFKYDAIQQRCAIVTFASAELAISAHRNNDYVCFSASNGSEKWIKVLYAHAAFRSWGVADYDAMLLTRGEMKALRGAQRKEKKANGKMQMVGGETNRGESSVKGNKSDIKQVSIQKKKGSFPFGGAATGAPGIIKQTVASQKRSNPQEATAGTFPKKAKHDGNISEAGDTARLARGKPAKGAKSDKKIGAARFSTFGFRASSPPRISIPPLISPVGHFRGYGLRGGSNRMPVFGFLGAPTTSRETFAGEFIYVGFGSFRGFPKKDGVVLPDAFAPSQAYDDPGLDAFAPLTPPPVMDMAVYDSYRSRSEVAATAFAPSVEKRIRGERKPLSMPDSLIFGRQRADRFHGNGHRDKDERMETYRIVNAFHVTVH</sequence>
<dbReference type="AlphaFoldDB" id="A0A0B2VV23"/>
<evidence type="ECO:0008006" key="4">
    <source>
        <dbReference type="Google" id="ProtNLM"/>
    </source>
</evidence>
<accession>A0A0B2VV23</accession>
<keyword evidence="3" id="KW-1185">Reference proteome</keyword>
<proteinExistence type="predicted"/>
<feature type="compositionally biased region" description="Polar residues" evidence="1">
    <location>
        <begin position="565"/>
        <end position="575"/>
    </location>
</feature>
<dbReference type="GO" id="GO:0003676">
    <property type="term" value="F:nucleic acid binding"/>
    <property type="evidence" value="ECO:0007669"/>
    <property type="project" value="InterPro"/>
</dbReference>
<evidence type="ECO:0000313" key="2">
    <source>
        <dbReference type="EMBL" id="KHN84790.1"/>
    </source>
</evidence>
<dbReference type="STRING" id="6265.A0A0B2VV23"/>
<organism evidence="2 3">
    <name type="scientific">Toxocara canis</name>
    <name type="common">Canine roundworm</name>
    <dbReference type="NCBI Taxonomy" id="6265"/>
    <lineage>
        <taxon>Eukaryota</taxon>
        <taxon>Metazoa</taxon>
        <taxon>Ecdysozoa</taxon>
        <taxon>Nematoda</taxon>
        <taxon>Chromadorea</taxon>
        <taxon>Rhabditida</taxon>
        <taxon>Spirurina</taxon>
        <taxon>Ascaridomorpha</taxon>
        <taxon>Ascaridoidea</taxon>
        <taxon>Toxocaridae</taxon>
        <taxon>Toxocara</taxon>
    </lineage>
</organism>
<dbReference type="Proteomes" id="UP000031036">
    <property type="component" value="Unassembled WGS sequence"/>
</dbReference>
<feature type="compositionally biased region" description="Acidic residues" evidence="1">
    <location>
        <begin position="113"/>
        <end position="125"/>
    </location>
</feature>
<dbReference type="InterPro" id="IPR035979">
    <property type="entry name" value="RBD_domain_sf"/>
</dbReference>
<feature type="region of interest" description="Disordered" evidence="1">
    <location>
        <begin position="543"/>
        <end position="575"/>
    </location>
</feature>
<dbReference type="EMBL" id="JPKZ01000901">
    <property type="protein sequence ID" value="KHN84790.1"/>
    <property type="molecule type" value="Genomic_DNA"/>
</dbReference>
<evidence type="ECO:0000256" key="1">
    <source>
        <dbReference type="SAM" id="MobiDB-lite"/>
    </source>
</evidence>
<feature type="compositionally biased region" description="Polar residues" evidence="1">
    <location>
        <begin position="605"/>
        <end position="617"/>
    </location>
</feature>
<feature type="region of interest" description="Disordered" evidence="1">
    <location>
        <begin position="605"/>
        <end position="653"/>
    </location>
</feature>
<feature type="compositionally biased region" description="Basic and acidic residues" evidence="1">
    <location>
        <begin position="219"/>
        <end position="237"/>
    </location>
</feature>
<dbReference type="SUPFAM" id="SSF54928">
    <property type="entry name" value="RNA-binding domain, RBD"/>
    <property type="match status" value="1"/>
</dbReference>
<evidence type="ECO:0000313" key="3">
    <source>
        <dbReference type="Proteomes" id="UP000031036"/>
    </source>
</evidence>
<feature type="region of interest" description="Disordered" evidence="1">
    <location>
        <begin position="216"/>
        <end position="285"/>
    </location>
</feature>
<reference evidence="2 3" key="1">
    <citation type="submission" date="2014-11" db="EMBL/GenBank/DDBJ databases">
        <title>Genetic blueprint of the zoonotic pathogen Toxocara canis.</title>
        <authorList>
            <person name="Zhu X.-Q."/>
            <person name="Korhonen P.K."/>
            <person name="Cai H."/>
            <person name="Young N.D."/>
            <person name="Nejsum P."/>
            <person name="von Samson-Himmelstjerna G."/>
            <person name="Boag P.R."/>
            <person name="Tan P."/>
            <person name="Li Q."/>
            <person name="Min J."/>
            <person name="Yang Y."/>
            <person name="Wang X."/>
            <person name="Fang X."/>
            <person name="Hall R.S."/>
            <person name="Hofmann A."/>
            <person name="Sternberg P.W."/>
            <person name="Jex A.R."/>
            <person name="Gasser R.B."/>
        </authorList>
    </citation>
    <scope>NUCLEOTIDE SEQUENCE [LARGE SCALE GENOMIC DNA]</scope>
    <source>
        <strain evidence="2">PN_DK_2014</strain>
    </source>
</reference>
<name>A0A0B2VV23_TOXCA</name>
<feature type="region of interest" description="Disordered" evidence="1">
    <location>
        <begin position="113"/>
        <end position="171"/>
    </location>
</feature>
<comment type="caution">
    <text evidence="2">The sequence shown here is derived from an EMBL/GenBank/DDBJ whole genome shotgun (WGS) entry which is preliminary data.</text>
</comment>
<protein>
    <recommendedName>
        <fullName evidence="4">RRM domain-containing protein</fullName>
    </recommendedName>
</protein>
<dbReference type="CDD" id="cd00590">
    <property type="entry name" value="RRM_SF"/>
    <property type="match status" value="1"/>
</dbReference>